<evidence type="ECO:0000256" key="4">
    <source>
        <dbReference type="ARBA" id="ARBA00004406"/>
    </source>
</evidence>
<dbReference type="InterPro" id="IPR036396">
    <property type="entry name" value="Cyt_P450_sf"/>
</dbReference>
<keyword evidence="8" id="KW-0256">Endoplasmic reticulum</keyword>
<evidence type="ECO:0000313" key="15">
    <source>
        <dbReference type="Proteomes" id="UP001162164"/>
    </source>
</evidence>
<organism evidence="14 15">
    <name type="scientific">Molorchus minor</name>
    <dbReference type="NCBI Taxonomy" id="1323400"/>
    <lineage>
        <taxon>Eukaryota</taxon>
        <taxon>Metazoa</taxon>
        <taxon>Ecdysozoa</taxon>
        <taxon>Arthropoda</taxon>
        <taxon>Hexapoda</taxon>
        <taxon>Insecta</taxon>
        <taxon>Pterygota</taxon>
        <taxon>Neoptera</taxon>
        <taxon>Endopterygota</taxon>
        <taxon>Coleoptera</taxon>
        <taxon>Polyphaga</taxon>
        <taxon>Cucujiformia</taxon>
        <taxon>Chrysomeloidea</taxon>
        <taxon>Cerambycidae</taxon>
        <taxon>Lamiinae</taxon>
        <taxon>Monochamini</taxon>
        <taxon>Molorchus</taxon>
    </lineage>
</organism>
<keyword evidence="11" id="KW-0408">Iron</keyword>
<evidence type="ECO:0000256" key="12">
    <source>
        <dbReference type="ARBA" id="ARBA00023033"/>
    </source>
</evidence>
<keyword evidence="7" id="KW-0479">Metal-binding</keyword>
<keyword evidence="15" id="KW-1185">Reference proteome</keyword>
<gene>
    <name evidence="14" type="ORF">NQ317_015234</name>
</gene>
<evidence type="ECO:0000256" key="1">
    <source>
        <dbReference type="ARBA" id="ARBA00001971"/>
    </source>
</evidence>
<evidence type="ECO:0000256" key="8">
    <source>
        <dbReference type="ARBA" id="ARBA00022824"/>
    </source>
</evidence>
<dbReference type="InterPro" id="IPR002401">
    <property type="entry name" value="Cyt_P450_E_grp-I"/>
</dbReference>
<dbReference type="PANTHER" id="PTHR24291">
    <property type="entry name" value="CYTOCHROME P450 FAMILY 4"/>
    <property type="match status" value="1"/>
</dbReference>
<evidence type="ECO:0000256" key="3">
    <source>
        <dbReference type="ARBA" id="ARBA00004174"/>
    </source>
</evidence>
<proteinExistence type="inferred from homology"/>
<keyword evidence="6" id="KW-0349">Heme</keyword>
<protein>
    <recommendedName>
        <fullName evidence="16">Cytochrome P450</fullName>
    </recommendedName>
</protein>
<reference evidence="14" key="1">
    <citation type="journal article" date="2023" name="Insect Mol. Biol.">
        <title>Genome sequencing provides insights into the evolution of gene families encoding plant cell wall-degrading enzymes in longhorned beetles.</title>
        <authorList>
            <person name="Shin N.R."/>
            <person name="Okamura Y."/>
            <person name="Kirsch R."/>
            <person name="Pauchet Y."/>
        </authorList>
    </citation>
    <scope>NUCLEOTIDE SEQUENCE</scope>
    <source>
        <strain evidence="14">MMC_N1</strain>
    </source>
</reference>
<evidence type="ECO:0000256" key="13">
    <source>
        <dbReference type="ARBA" id="ARBA00023136"/>
    </source>
</evidence>
<sequence>METYLGEGLVSASGVKAKYKYHKRIIQPLLDLKFVESCVSHIERHTAICMDKLDAYGDKGLFDIHEGYPNFCHASIEMYNLGFKRLAKPWLHPDCIYNVLPDKIAQENIVSHLNSFIKQVIIKSWKRRKMFKDSEGNFKPIVDKMAGYIEENPNKINGEDFMNHLMTLFTAAFDTLTIVSSFAVLCFGMYPEYQEKAVKEIKEILGETPRPISIGEINKLVYLEMCIKDVLRLFPIAPYILRTTLEDYPLGRDNLQGEIERKTVARAVLKIFLCNLLQRYEIHAEGKVPDIDLRSDISLRPKDGYICKLNARMWNKGP</sequence>
<comment type="subcellular location">
    <subcellularLocation>
        <location evidence="4">Endoplasmic reticulum membrane</location>
        <topology evidence="4">Peripheral membrane protein</topology>
    </subcellularLocation>
    <subcellularLocation>
        <location evidence="3">Microsome membrane</location>
        <topology evidence="3">Peripheral membrane protein</topology>
    </subcellularLocation>
</comment>
<evidence type="ECO:0000256" key="6">
    <source>
        <dbReference type="ARBA" id="ARBA00022617"/>
    </source>
</evidence>
<evidence type="ECO:0000313" key="14">
    <source>
        <dbReference type="EMBL" id="KAJ8978053.1"/>
    </source>
</evidence>
<dbReference type="PANTHER" id="PTHR24291:SF189">
    <property type="entry name" value="CYTOCHROME P450 4C3-RELATED"/>
    <property type="match status" value="1"/>
</dbReference>
<dbReference type="Gene3D" id="1.10.630.10">
    <property type="entry name" value="Cytochrome P450"/>
    <property type="match status" value="1"/>
</dbReference>
<evidence type="ECO:0008006" key="16">
    <source>
        <dbReference type="Google" id="ProtNLM"/>
    </source>
</evidence>
<evidence type="ECO:0000256" key="9">
    <source>
        <dbReference type="ARBA" id="ARBA00022848"/>
    </source>
</evidence>
<dbReference type="InterPro" id="IPR050196">
    <property type="entry name" value="Cytochrome_P450_Monoox"/>
</dbReference>
<evidence type="ECO:0000256" key="7">
    <source>
        <dbReference type="ARBA" id="ARBA00022723"/>
    </source>
</evidence>
<evidence type="ECO:0000256" key="10">
    <source>
        <dbReference type="ARBA" id="ARBA00023002"/>
    </source>
</evidence>
<comment type="caution">
    <text evidence="14">The sequence shown here is derived from an EMBL/GenBank/DDBJ whole genome shotgun (WGS) entry which is preliminary data.</text>
</comment>
<comment type="cofactor">
    <cofactor evidence="1">
        <name>heme</name>
        <dbReference type="ChEBI" id="CHEBI:30413"/>
    </cofactor>
</comment>
<dbReference type="PRINTS" id="PR00463">
    <property type="entry name" value="EP450I"/>
</dbReference>
<name>A0ABQ9JKA8_9CUCU</name>
<dbReference type="SUPFAM" id="SSF48264">
    <property type="entry name" value="Cytochrome P450"/>
    <property type="match status" value="1"/>
</dbReference>
<keyword evidence="12" id="KW-0503">Monooxygenase</keyword>
<evidence type="ECO:0000256" key="2">
    <source>
        <dbReference type="ARBA" id="ARBA00003690"/>
    </source>
</evidence>
<keyword evidence="9" id="KW-0492">Microsome</keyword>
<dbReference type="Pfam" id="PF00067">
    <property type="entry name" value="p450"/>
    <property type="match status" value="1"/>
</dbReference>
<dbReference type="EMBL" id="JAPWTJ010000479">
    <property type="protein sequence ID" value="KAJ8978053.1"/>
    <property type="molecule type" value="Genomic_DNA"/>
</dbReference>
<evidence type="ECO:0000256" key="5">
    <source>
        <dbReference type="ARBA" id="ARBA00010617"/>
    </source>
</evidence>
<keyword evidence="10" id="KW-0560">Oxidoreductase</keyword>
<dbReference type="InterPro" id="IPR001128">
    <property type="entry name" value="Cyt_P450"/>
</dbReference>
<comment type="function">
    <text evidence="2">May be involved in the metabolism of insect hormones and in the breakdown of synthetic insecticides.</text>
</comment>
<evidence type="ECO:0000256" key="11">
    <source>
        <dbReference type="ARBA" id="ARBA00023004"/>
    </source>
</evidence>
<comment type="similarity">
    <text evidence="5">Belongs to the cytochrome P450 family.</text>
</comment>
<accession>A0ABQ9JKA8</accession>
<keyword evidence="13" id="KW-0472">Membrane</keyword>
<dbReference type="Proteomes" id="UP001162164">
    <property type="component" value="Unassembled WGS sequence"/>
</dbReference>